<evidence type="ECO:0000259" key="1">
    <source>
        <dbReference type="Pfam" id="PF12146"/>
    </source>
</evidence>
<keyword evidence="3" id="KW-1185">Reference proteome</keyword>
<dbReference type="GO" id="GO:0046464">
    <property type="term" value="P:acylglycerol catabolic process"/>
    <property type="evidence" value="ECO:0007669"/>
    <property type="project" value="TreeGrafter"/>
</dbReference>
<dbReference type="Gene3D" id="3.40.50.1820">
    <property type="entry name" value="alpha/beta hydrolase"/>
    <property type="match status" value="1"/>
</dbReference>
<dbReference type="GeneID" id="35596426"/>
<gene>
    <name evidence="2" type="ORF">RCC_01124</name>
</gene>
<dbReference type="InterPro" id="IPR022742">
    <property type="entry name" value="Hydrolase_4"/>
</dbReference>
<dbReference type="Proteomes" id="UP000225277">
    <property type="component" value="Unassembled WGS sequence"/>
</dbReference>
<protein>
    <submittedName>
        <fullName evidence="2">Related to alpha/beta hydrolase</fullName>
    </submittedName>
</protein>
<dbReference type="PANTHER" id="PTHR43798:SF5">
    <property type="entry name" value="MONOACYLGLYCEROL LIPASE ABHD6"/>
    <property type="match status" value="1"/>
</dbReference>
<dbReference type="PRINTS" id="PR00111">
    <property type="entry name" value="ABHYDROLASE"/>
</dbReference>
<dbReference type="InterPro" id="IPR050266">
    <property type="entry name" value="AB_hydrolase_sf"/>
</dbReference>
<dbReference type="OrthoDB" id="408373at2759"/>
<dbReference type="AlphaFoldDB" id="A0A2D3UTR4"/>
<dbReference type="RefSeq" id="XP_023622154.1">
    <property type="nucleotide sequence ID" value="XM_023766386.1"/>
</dbReference>
<organism evidence="2 3">
    <name type="scientific">Ramularia collo-cygni</name>
    <dbReference type="NCBI Taxonomy" id="112498"/>
    <lineage>
        <taxon>Eukaryota</taxon>
        <taxon>Fungi</taxon>
        <taxon>Dikarya</taxon>
        <taxon>Ascomycota</taxon>
        <taxon>Pezizomycotina</taxon>
        <taxon>Dothideomycetes</taxon>
        <taxon>Dothideomycetidae</taxon>
        <taxon>Mycosphaerellales</taxon>
        <taxon>Mycosphaerellaceae</taxon>
        <taxon>Ramularia</taxon>
    </lineage>
</organism>
<dbReference type="SUPFAM" id="SSF53474">
    <property type="entry name" value="alpha/beta-Hydrolases"/>
    <property type="match status" value="1"/>
</dbReference>
<dbReference type="GO" id="GO:0047372">
    <property type="term" value="F:monoacylglycerol lipase activity"/>
    <property type="evidence" value="ECO:0007669"/>
    <property type="project" value="TreeGrafter"/>
</dbReference>
<dbReference type="Pfam" id="PF12146">
    <property type="entry name" value="Hydrolase_4"/>
    <property type="match status" value="1"/>
</dbReference>
<evidence type="ECO:0000313" key="2">
    <source>
        <dbReference type="EMBL" id="CZT15257.1"/>
    </source>
</evidence>
<keyword evidence="2" id="KW-0378">Hydrolase</keyword>
<reference evidence="2 3" key="1">
    <citation type="submission" date="2016-03" db="EMBL/GenBank/DDBJ databases">
        <authorList>
            <person name="Ploux O."/>
        </authorList>
    </citation>
    <scope>NUCLEOTIDE SEQUENCE [LARGE SCALE GENOMIC DNA]</scope>
    <source>
        <strain evidence="2 3">URUG2</strain>
    </source>
</reference>
<accession>A0A2D3UTR4</accession>
<proteinExistence type="predicted"/>
<dbReference type="InterPro" id="IPR000073">
    <property type="entry name" value="AB_hydrolase_1"/>
</dbReference>
<feature type="domain" description="Serine aminopeptidase S33" evidence="1">
    <location>
        <begin position="30"/>
        <end position="245"/>
    </location>
</feature>
<dbReference type="InterPro" id="IPR029058">
    <property type="entry name" value="AB_hydrolase_fold"/>
</dbReference>
<evidence type="ECO:0000313" key="3">
    <source>
        <dbReference type="Proteomes" id="UP000225277"/>
    </source>
</evidence>
<dbReference type="STRING" id="112498.A0A2D3UTR4"/>
<sequence>MPFVTINGHRIHYLEATDLGYDVDAGKLPIVLVHGLGSSENYYVPILEQLGGHRVVVPTTYGAGQSNSKGEQLTLEQLADDVIGLMDHLEIEKAILGGHSMGGPMVLTTAAKNPGRVAGVVCIGPVNPASVKPEIFTSRIETVMKDGMEPLANTIPKAATNARSTTLQRAMIRELILGQDPNAYASHCNVIVNMKDPGFAKIQTPVLLLAGDEDKSAPVEGVQYIHDHLGSKQKELTVLNGVGHWHCIEASEEVGKEIAAFATQMGSRA</sequence>
<dbReference type="EMBL" id="FJUY01000001">
    <property type="protein sequence ID" value="CZT15257.1"/>
    <property type="molecule type" value="Genomic_DNA"/>
</dbReference>
<dbReference type="PANTHER" id="PTHR43798">
    <property type="entry name" value="MONOACYLGLYCEROL LIPASE"/>
    <property type="match status" value="1"/>
</dbReference>
<name>A0A2D3UTR4_9PEZI</name>
<dbReference type="GO" id="GO:0016020">
    <property type="term" value="C:membrane"/>
    <property type="evidence" value="ECO:0007669"/>
    <property type="project" value="TreeGrafter"/>
</dbReference>